<comment type="similarity">
    <text evidence="1">Belongs to the isochorismatase family.</text>
</comment>
<reference evidence="4" key="1">
    <citation type="submission" date="2022-07" db="EMBL/GenBank/DDBJ databases">
        <title>Genome Sequence of Xylaria arbuscula.</title>
        <authorList>
            <person name="Buettner E."/>
        </authorList>
    </citation>
    <scope>NUCLEOTIDE SEQUENCE</scope>
    <source>
        <strain evidence="4">VT107</strain>
    </source>
</reference>
<keyword evidence="5" id="KW-1185">Reference proteome</keyword>
<feature type="domain" description="Isochorismatase-like" evidence="3">
    <location>
        <begin position="57"/>
        <end position="258"/>
    </location>
</feature>
<evidence type="ECO:0000256" key="2">
    <source>
        <dbReference type="ARBA" id="ARBA00022801"/>
    </source>
</evidence>
<dbReference type="EMBL" id="JANPWZ010003465">
    <property type="protein sequence ID" value="KAJ3552522.1"/>
    <property type="molecule type" value="Genomic_DNA"/>
</dbReference>
<keyword evidence="2" id="KW-0378">Hydrolase</keyword>
<dbReference type="Proteomes" id="UP001148614">
    <property type="component" value="Unassembled WGS sequence"/>
</dbReference>
<dbReference type="InterPro" id="IPR000868">
    <property type="entry name" value="Isochorismatase-like_dom"/>
</dbReference>
<dbReference type="PANTHER" id="PTHR43540:SF9">
    <property type="entry name" value="FAMILY HYDROLASE, PUTATIVE (AFU_ORTHOLOGUE AFUA_2G08700)-RELATED"/>
    <property type="match status" value="1"/>
</dbReference>
<dbReference type="CDD" id="cd00431">
    <property type="entry name" value="cysteine_hydrolases"/>
    <property type="match status" value="1"/>
</dbReference>
<dbReference type="Gene3D" id="3.40.50.850">
    <property type="entry name" value="Isochorismatase-like"/>
    <property type="match status" value="1"/>
</dbReference>
<dbReference type="InterPro" id="IPR050272">
    <property type="entry name" value="Isochorismatase-like_hydrls"/>
</dbReference>
<evidence type="ECO:0000313" key="4">
    <source>
        <dbReference type="EMBL" id="KAJ3552522.1"/>
    </source>
</evidence>
<dbReference type="InterPro" id="IPR036380">
    <property type="entry name" value="Isochorismatase-like_sf"/>
</dbReference>
<evidence type="ECO:0000313" key="5">
    <source>
        <dbReference type="Proteomes" id="UP001148614"/>
    </source>
</evidence>
<dbReference type="Pfam" id="PF00857">
    <property type="entry name" value="Isochorismatase"/>
    <property type="match status" value="1"/>
</dbReference>
<evidence type="ECO:0000256" key="1">
    <source>
        <dbReference type="ARBA" id="ARBA00006336"/>
    </source>
</evidence>
<dbReference type="GO" id="GO:0016787">
    <property type="term" value="F:hydrolase activity"/>
    <property type="evidence" value="ECO:0007669"/>
    <property type="project" value="UniProtKB-KW"/>
</dbReference>
<organism evidence="4 5">
    <name type="scientific">Xylaria arbuscula</name>
    <dbReference type="NCBI Taxonomy" id="114810"/>
    <lineage>
        <taxon>Eukaryota</taxon>
        <taxon>Fungi</taxon>
        <taxon>Dikarya</taxon>
        <taxon>Ascomycota</taxon>
        <taxon>Pezizomycotina</taxon>
        <taxon>Sordariomycetes</taxon>
        <taxon>Xylariomycetidae</taxon>
        <taxon>Xylariales</taxon>
        <taxon>Xylariaceae</taxon>
        <taxon>Xylaria</taxon>
    </lineage>
</organism>
<dbReference type="SUPFAM" id="SSF52499">
    <property type="entry name" value="Isochorismatase-like hydrolases"/>
    <property type="match status" value="1"/>
</dbReference>
<dbReference type="AlphaFoldDB" id="A0A9W8TG72"/>
<sequence>MSTSDQTKVIGGKNFWLYSLDSGYDLTHPPTPSSTPVLPRIPLSTTSGAVAIDPSKSALVVIDLQNYFLSPALGRPSESVGLEVTGRLLKHAIPACRKAGMPVVWLCWGLTTDDIGDMPPTIIKGFAADANFVDGKHIGPLGSDIGSVELEDGATVDGGRVLMKDQWNAALWHQLLDVAEKDDIYVYKNRLSGFWGGTGIEDVLTSRGIKTLLFAGCQIDQCVGGSLQEAYSKGWDCLLLSDGTATRSPAFAQQDIEYNVAIGWGFVLTCEQFAEGVENMQSRVGPSG</sequence>
<comment type="caution">
    <text evidence="4">The sequence shown here is derived from an EMBL/GenBank/DDBJ whole genome shotgun (WGS) entry which is preliminary data.</text>
</comment>
<proteinExistence type="inferred from homology"/>
<protein>
    <recommendedName>
        <fullName evidence="3">Isochorismatase-like domain-containing protein</fullName>
    </recommendedName>
</protein>
<gene>
    <name evidence="4" type="ORF">NPX13_g11091</name>
</gene>
<dbReference type="PANTHER" id="PTHR43540">
    <property type="entry name" value="PEROXYUREIDOACRYLATE/UREIDOACRYLATE AMIDOHYDROLASE-RELATED"/>
    <property type="match status" value="1"/>
</dbReference>
<evidence type="ECO:0000259" key="3">
    <source>
        <dbReference type="Pfam" id="PF00857"/>
    </source>
</evidence>
<name>A0A9W8TG72_9PEZI</name>
<dbReference type="VEuPathDB" id="FungiDB:F4678DRAFT_447200"/>
<accession>A0A9W8TG72</accession>